<evidence type="ECO:0000256" key="7">
    <source>
        <dbReference type="ARBA" id="ARBA00022692"/>
    </source>
</evidence>
<keyword evidence="10" id="KW-0333">Golgi apparatus</keyword>
<dbReference type="EMBL" id="JBJJXI010000019">
    <property type="protein sequence ID" value="KAL3406119.1"/>
    <property type="molecule type" value="Genomic_DNA"/>
</dbReference>
<dbReference type="PANTHER" id="PTHR10791:SF5">
    <property type="entry name" value="SUGAR TRANSPORTER SWEET"/>
    <property type="match status" value="1"/>
</dbReference>
<comment type="function">
    <text evidence="12">Mediates sugar transport across membranes.</text>
</comment>
<dbReference type="InterPro" id="IPR004316">
    <property type="entry name" value="SWEET_rpt"/>
</dbReference>
<keyword evidence="11 12" id="KW-0472">Membrane</keyword>
<comment type="caution">
    <text evidence="13">The sequence shown here is derived from an EMBL/GenBank/DDBJ whole genome shotgun (WGS) entry which is preliminary data.</text>
</comment>
<evidence type="ECO:0000256" key="8">
    <source>
        <dbReference type="ARBA" id="ARBA00022737"/>
    </source>
</evidence>
<evidence type="ECO:0000256" key="4">
    <source>
        <dbReference type="ARBA" id="ARBA00022448"/>
    </source>
</evidence>
<dbReference type="FunFam" id="1.20.1280.290:FF:000004">
    <property type="entry name" value="Sugar transporter SWEET"/>
    <property type="match status" value="1"/>
</dbReference>
<organism evidence="13 14">
    <name type="scientific">Trichogramma kaykai</name>
    <dbReference type="NCBI Taxonomy" id="54128"/>
    <lineage>
        <taxon>Eukaryota</taxon>
        <taxon>Metazoa</taxon>
        <taxon>Ecdysozoa</taxon>
        <taxon>Arthropoda</taxon>
        <taxon>Hexapoda</taxon>
        <taxon>Insecta</taxon>
        <taxon>Pterygota</taxon>
        <taxon>Neoptera</taxon>
        <taxon>Endopterygota</taxon>
        <taxon>Hymenoptera</taxon>
        <taxon>Apocrita</taxon>
        <taxon>Proctotrupomorpha</taxon>
        <taxon>Chalcidoidea</taxon>
        <taxon>Trichogrammatidae</taxon>
        <taxon>Trichogramma</taxon>
    </lineage>
</organism>
<reference evidence="13 14" key="1">
    <citation type="journal article" date="2024" name="bioRxiv">
        <title>A reference genome for Trichogramma kaykai: A tiny desert-dwelling parasitoid wasp with competing sex-ratio distorters.</title>
        <authorList>
            <person name="Culotta J."/>
            <person name="Lindsey A.R."/>
        </authorList>
    </citation>
    <scope>NUCLEOTIDE SEQUENCE [LARGE SCALE GENOMIC DNA]</scope>
    <source>
        <strain evidence="13 14">KSX58</strain>
    </source>
</reference>
<proteinExistence type="inferred from homology"/>
<evidence type="ECO:0000256" key="12">
    <source>
        <dbReference type="RuleBase" id="RU910715"/>
    </source>
</evidence>
<evidence type="ECO:0000256" key="3">
    <source>
        <dbReference type="ARBA" id="ARBA00007809"/>
    </source>
</evidence>
<evidence type="ECO:0000256" key="6">
    <source>
        <dbReference type="ARBA" id="ARBA00022597"/>
    </source>
</evidence>
<gene>
    <name evidence="13" type="ORF">TKK_001508</name>
</gene>
<dbReference type="AlphaFoldDB" id="A0ABD2XLX7"/>
<sequence>MAIEDYQDIVANVAMVSTMGHMLSGTFICRDIYNKGTAKGCDPMPFVGGIGMCVLMLQYALILRDPTMINVNLFGIATNVAYMVFYYAYTPEKMSTLTVLAKATLFVAVILGYAQLEDKELVEFRYGVLTTALFLFLVGSPLMHIGEIIKTKSTAMLPFPLIFMGTIVAFQWLVYGLIINNAFIIFQNGVAFTLSLAQLSLFAIYPSKPVESSAETDKKKD</sequence>
<feature type="transmembrane region" description="Helical" evidence="12">
    <location>
        <begin position="184"/>
        <end position="205"/>
    </location>
</feature>
<evidence type="ECO:0000256" key="5">
    <source>
        <dbReference type="ARBA" id="ARBA00022475"/>
    </source>
</evidence>
<evidence type="ECO:0000313" key="14">
    <source>
        <dbReference type="Proteomes" id="UP001627154"/>
    </source>
</evidence>
<keyword evidence="14" id="KW-1185">Reference proteome</keyword>
<dbReference type="GO" id="GO:0005886">
    <property type="term" value="C:plasma membrane"/>
    <property type="evidence" value="ECO:0007669"/>
    <property type="project" value="UniProtKB-SubCell"/>
</dbReference>
<evidence type="ECO:0000256" key="11">
    <source>
        <dbReference type="ARBA" id="ARBA00023136"/>
    </source>
</evidence>
<comment type="subcellular location">
    <subcellularLocation>
        <location evidence="1 12">Cell membrane</location>
        <topology evidence="1 12">Multi-pass membrane protein</topology>
    </subcellularLocation>
    <subcellularLocation>
        <location evidence="2">Golgi apparatus membrane</location>
        <topology evidence="2">Multi-pass membrane protein</topology>
    </subcellularLocation>
</comment>
<keyword evidence="6 12" id="KW-0762">Sugar transport</keyword>
<feature type="transmembrane region" description="Helical" evidence="12">
    <location>
        <begin position="96"/>
        <end position="114"/>
    </location>
</feature>
<keyword evidence="9 12" id="KW-1133">Transmembrane helix</keyword>
<dbReference type="Pfam" id="PF03083">
    <property type="entry name" value="MtN3_slv"/>
    <property type="match status" value="2"/>
</dbReference>
<feature type="transmembrane region" description="Helical" evidence="12">
    <location>
        <begin position="69"/>
        <end position="89"/>
    </location>
</feature>
<dbReference type="PANTHER" id="PTHR10791">
    <property type="entry name" value="RAG1-ACTIVATING PROTEIN 1"/>
    <property type="match status" value="1"/>
</dbReference>
<evidence type="ECO:0000256" key="2">
    <source>
        <dbReference type="ARBA" id="ARBA00004653"/>
    </source>
</evidence>
<keyword evidence="4 12" id="KW-0813">Transport</keyword>
<keyword evidence="7 12" id="KW-0812">Transmembrane</keyword>
<evidence type="ECO:0000256" key="9">
    <source>
        <dbReference type="ARBA" id="ARBA00022989"/>
    </source>
</evidence>
<dbReference type="Gene3D" id="1.20.1280.290">
    <property type="match status" value="2"/>
</dbReference>
<feature type="transmembrane region" description="Helical" evidence="12">
    <location>
        <begin position="126"/>
        <end position="145"/>
    </location>
</feature>
<evidence type="ECO:0000313" key="13">
    <source>
        <dbReference type="EMBL" id="KAL3406119.1"/>
    </source>
</evidence>
<keyword evidence="5" id="KW-1003">Cell membrane</keyword>
<evidence type="ECO:0000256" key="10">
    <source>
        <dbReference type="ARBA" id="ARBA00023034"/>
    </source>
</evidence>
<dbReference type="InterPro" id="IPR047664">
    <property type="entry name" value="SWEET"/>
</dbReference>
<dbReference type="Proteomes" id="UP001627154">
    <property type="component" value="Unassembled WGS sequence"/>
</dbReference>
<evidence type="ECO:0000256" key="1">
    <source>
        <dbReference type="ARBA" id="ARBA00004651"/>
    </source>
</evidence>
<dbReference type="GO" id="GO:0000139">
    <property type="term" value="C:Golgi membrane"/>
    <property type="evidence" value="ECO:0007669"/>
    <property type="project" value="UniProtKB-SubCell"/>
</dbReference>
<feature type="transmembrane region" description="Helical" evidence="12">
    <location>
        <begin position="12"/>
        <end position="33"/>
    </location>
</feature>
<name>A0ABD2XLX7_9HYME</name>
<feature type="transmembrane region" description="Helical" evidence="12">
    <location>
        <begin position="157"/>
        <end position="178"/>
    </location>
</feature>
<protein>
    <recommendedName>
        <fullName evidence="12">Sugar transporter SWEET</fullName>
    </recommendedName>
</protein>
<keyword evidence="8" id="KW-0677">Repeat</keyword>
<accession>A0ABD2XLX7</accession>
<comment type="similarity">
    <text evidence="3 12">Belongs to the SWEET sugar transporter family.</text>
</comment>
<feature type="transmembrane region" description="Helical" evidence="12">
    <location>
        <begin position="45"/>
        <end position="63"/>
    </location>
</feature>